<proteinExistence type="predicted"/>
<gene>
    <name evidence="2" type="ORF">POL58_12275</name>
</gene>
<organism evidence="2 3">
    <name type="scientific">Nannocystis radixulma</name>
    <dbReference type="NCBI Taxonomy" id="2995305"/>
    <lineage>
        <taxon>Bacteria</taxon>
        <taxon>Pseudomonadati</taxon>
        <taxon>Myxococcota</taxon>
        <taxon>Polyangia</taxon>
        <taxon>Nannocystales</taxon>
        <taxon>Nannocystaceae</taxon>
        <taxon>Nannocystis</taxon>
    </lineage>
</organism>
<dbReference type="EMBL" id="JAQNDN010000004">
    <property type="protein sequence ID" value="MDC0668523.1"/>
    <property type="molecule type" value="Genomic_DNA"/>
</dbReference>
<name>A0ABT5B471_9BACT</name>
<evidence type="ECO:0000256" key="1">
    <source>
        <dbReference type="SAM" id="MobiDB-lite"/>
    </source>
</evidence>
<accession>A0ABT5B471</accession>
<keyword evidence="3" id="KW-1185">Reference proteome</keyword>
<evidence type="ECO:0000313" key="3">
    <source>
        <dbReference type="Proteomes" id="UP001217838"/>
    </source>
</evidence>
<dbReference type="Proteomes" id="UP001217838">
    <property type="component" value="Unassembled WGS sequence"/>
</dbReference>
<dbReference type="RefSeq" id="WP_271997725.1">
    <property type="nucleotide sequence ID" value="NZ_JAQNDN010000004.1"/>
</dbReference>
<reference evidence="2 3" key="1">
    <citation type="submission" date="2022-11" db="EMBL/GenBank/DDBJ databases">
        <title>Minimal conservation of predation-associated metabolite biosynthetic gene clusters underscores biosynthetic potential of Myxococcota including descriptions for ten novel species: Archangium lansinium sp. nov., Myxococcus landrumus sp. nov., Nannocystis bai.</title>
        <authorList>
            <person name="Ahearne A."/>
            <person name="Stevens C."/>
            <person name="Dowd S."/>
        </authorList>
    </citation>
    <scope>NUCLEOTIDE SEQUENCE [LARGE SCALE GENOMIC DNA]</scope>
    <source>
        <strain evidence="2 3">NCELM</strain>
    </source>
</reference>
<evidence type="ECO:0000313" key="2">
    <source>
        <dbReference type="EMBL" id="MDC0668523.1"/>
    </source>
</evidence>
<comment type="caution">
    <text evidence="2">The sequence shown here is derived from an EMBL/GenBank/DDBJ whole genome shotgun (WGS) entry which is preliminary data.</text>
</comment>
<sequence length="354" mass="36551">MSIQPDAAPEIDRAAIVVSVGAGLDPDALHEALALREPGIHMHDDAQGEPACGSSRRADAQPGQPGCTLVRIEREPTGSLRISVRLDDGRVFVRSWSATPAEPERAAATSLSHLLAAIADGTAEQEPPAVETALPAPSNPTSAPEVRTVPPAPVASRPLAERTSPQLPRFEFGPTVGLVTAFGVGPPVALAGSVGSGGLVGVEVRHRSGFIAGVEARGLGARADELRLARLRVAVALGHSFRRGHFELRTRAAFLVEPWWVVTRGGAARLQSGPPLLGAALSLTPGLSLALAPAVRLDVGLRMEAAVSAHAAAGAAVQLVDSTGAPVFRIGGVELAAVAELGVRWGRVRRRSSP</sequence>
<protein>
    <submittedName>
        <fullName evidence="2">Uncharacterized protein</fullName>
    </submittedName>
</protein>
<feature type="region of interest" description="Disordered" evidence="1">
    <location>
        <begin position="123"/>
        <end position="161"/>
    </location>
</feature>
<feature type="region of interest" description="Disordered" evidence="1">
    <location>
        <begin position="42"/>
        <end position="66"/>
    </location>
</feature>